<gene>
    <name evidence="9" type="primary">Contig10584.g11300</name>
    <name evidence="9" type="ORF">STYLEM_15899</name>
</gene>
<dbReference type="InterPro" id="IPR020472">
    <property type="entry name" value="WD40_PAC1"/>
</dbReference>
<dbReference type="GO" id="GO:0008017">
    <property type="term" value="F:microtubule binding"/>
    <property type="evidence" value="ECO:0007669"/>
    <property type="project" value="InterPro"/>
</dbReference>
<dbReference type="SUPFAM" id="SSF50978">
    <property type="entry name" value="WD40 repeat-like"/>
    <property type="match status" value="1"/>
</dbReference>
<feature type="region of interest" description="Disordered" evidence="7">
    <location>
        <begin position="318"/>
        <end position="370"/>
    </location>
</feature>
<dbReference type="PROSITE" id="PS50082">
    <property type="entry name" value="WD_REPEATS_2"/>
    <property type="match status" value="4"/>
</dbReference>
<dbReference type="InterPro" id="IPR001680">
    <property type="entry name" value="WD40_rpt"/>
</dbReference>
<feature type="domain" description="Katanin p80 subunit C-terminal" evidence="8">
    <location>
        <begin position="462"/>
        <end position="624"/>
    </location>
</feature>
<keyword evidence="3 6" id="KW-0853">WD repeat</keyword>
<feature type="compositionally biased region" description="Polar residues" evidence="7">
    <location>
        <begin position="335"/>
        <end position="346"/>
    </location>
</feature>
<dbReference type="InParanoid" id="A0A078AWF8"/>
<evidence type="ECO:0000313" key="9">
    <source>
        <dbReference type="EMBL" id="CDW86800.1"/>
    </source>
</evidence>
<dbReference type="Pfam" id="PF13925">
    <property type="entry name" value="Katanin_con80"/>
    <property type="match status" value="1"/>
</dbReference>
<dbReference type="PANTHER" id="PTHR19845">
    <property type="entry name" value="KATANIN P80 SUBUNIT"/>
    <property type="match status" value="1"/>
</dbReference>
<dbReference type="Proteomes" id="UP000039865">
    <property type="component" value="Unassembled WGS sequence"/>
</dbReference>
<dbReference type="InterPro" id="IPR019775">
    <property type="entry name" value="WD40_repeat_CS"/>
</dbReference>
<dbReference type="InterPro" id="IPR028021">
    <property type="entry name" value="Katanin_C-terminal"/>
</dbReference>
<dbReference type="EMBL" id="CCKQ01014988">
    <property type="protein sequence ID" value="CDW86800.1"/>
    <property type="molecule type" value="Genomic_DNA"/>
</dbReference>
<proteinExistence type="predicted"/>
<dbReference type="CDD" id="cd00200">
    <property type="entry name" value="WD40"/>
    <property type="match status" value="1"/>
</dbReference>
<accession>A0A078AWF8</accession>
<dbReference type="InterPro" id="IPR036322">
    <property type="entry name" value="WD40_repeat_dom_sf"/>
</dbReference>
<dbReference type="InterPro" id="IPR015943">
    <property type="entry name" value="WD40/YVTN_repeat-like_dom_sf"/>
</dbReference>
<keyword evidence="4" id="KW-0677">Repeat</keyword>
<evidence type="ECO:0000256" key="6">
    <source>
        <dbReference type="PROSITE-ProRule" id="PRU00221"/>
    </source>
</evidence>
<feature type="repeat" description="WD" evidence="6">
    <location>
        <begin position="50"/>
        <end position="91"/>
    </location>
</feature>
<reference evidence="9 10" key="1">
    <citation type="submission" date="2014-06" db="EMBL/GenBank/DDBJ databases">
        <authorList>
            <person name="Swart Estienne"/>
        </authorList>
    </citation>
    <scope>NUCLEOTIDE SEQUENCE [LARGE SCALE GENOMIC DNA]</scope>
    <source>
        <strain evidence="9 10">130c</strain>
    </source>
</reference>
<protein>
    <submittedName>
        <fullName evidence="9">Katanin p80 wd40 repeat-containing subunit b1</fullName>
    </submittedName>
</protein>
<feature type="compositionally biased region" description="Low complexity" evidence="7">
    <location>
        <begin position="318"/>
        <end position="334"/>
    </location>
</feature>
<feature type="repeat" description="WD" evidence="6">
    <location>
        <begin position="178"/>
        <end position="219"/>
    </location>
</feature>
<dbReference type="AlphaFoldDB" id="A0A078AWF8"/>
<feature type="compositionally biased region" description="Basic and acidic residues" evidence="7">
    <location>
        <begin position="348"/>
        <end position="358"/>
    </location>
</feature>
<evidence type="ECO:0000256" key="7">
    <source>
        <dbReference type="SAM" id="MobiDB-lite"/>
    </source>
</evidence>
<dbReference type="PRINTS" id="PR00320">
    <property type="entry name" value="GPROTEINBRPT"/>
</dbReference>
<keyword evidence="2" id="KW-0963">Cytoplasm</keyword>
<dbReference type="GO" id="GO:0008352">
    <property type="term" value="C:katanin complex"/>
    <property type="evidence" value="ECO:0007669"/>
    <property type="project" value="TreeGrafter"/>
</dbReference>
<feature type="repeat" description="WD" evidence="6">
    <location>
        <begin position="92"/>
        <end position="135"/>
    </location>
</feature>
<evidence type="ECO:0000256" key="2">
    <source>
        <dbReference type="ARBA" id="ARBA00022490"/>
    </source>
</evidence>
<name>A0A078AWF8_STYLE</name>
<dbReference type="PROSITE" id="PS50294">
    <property type="entry name" value="WD_REPEATS_REGION"/>
    <property type="match status" value="4"/>
</dbReference>
<dbReference type="OrthoDB" id="538223at2759"/>
<organism evidence="9 10">
    <name type="scientific">Stylonychia lemnae</name>
    <name type="common">Ciliate</name>
    <dbReference type="NCBI Taxonomy" id="5949"/>
    <lineage>
        <taxon>Eukaryota</taxon>
        <taxon>Sar</taxon>
        <taxon>Alveolata</taxon>
        <taxon>Ciliophora</taxon>
        <taxon>Intramacronucleata</taxon>
        <taxon>Spirotrichea</taxon>
        <taxon>Stichotrichia</taxon>
        <taxon>Sporadotrichida</taxon>
        <taxon>Oxytrichidae</taxon>
        <taxon>Stylonychinae</taxon>
        <taxon>Stylonychia</taxon>
    </lineage>
</organism>
<feature type="region of interest" description="Disordered" evidence="7">
    <location>
        <begin position="387"/>
        <end position="416"/>
    </location>
</feature>
<keyword evidence="5" id="KW-0206">Cytoskeleton</keyword>
<feature type="compositionally biased region" description="Polar residues" evidence="7">
    <location>
        <begin position="395"/>
        <end position="412"/>
    </location>
</feature>
<feature type="repeat" description="WD" evidence="6">
    <location>
        <begin position="136"/>
        <end position="177"/>
    </location>
</feature>
<dbReference type="Pfam" id="PF00400">
    <property type="entry name" value="WD40"/>
    <property type="match status" value="4"/>
</dbReference>
<evidence type="ECO:0000256" key="3">
    <source>
        <dbReference type="ARBA" id="ARBA00022574"/>
    </source>
</evidence>
<dbReference type="PROSITE" id="PS00678">
    <property type="entry name" value="WD_REPEATS_1"/>
    <property type="match status" value="2"/>
</dbReference>
<dbReference type="GO" id="GO:0007019">
    <property type="term" value="P:microtubule depolymerization"/>
    <property type="evidence" value="ECO:0007669"/>
    <property type="project" value="TreeGrafter"/>
</dbReference>
<evidence type="ECO:0000313" key="10">
    <source>
        <dbReference type="Proteomes" id="UP000039865"/>
    </source>
</evidence>
<dbReference type="OMA" id="NNNAYQQ"/>
<dbReference type="PANTHER" id="PTHR19845:SF0">
    <property type="entry name" value="KATANIN P80 WD40 REPEAT-CONTAINING SUBUNIT B1"/>
    <property type="match status" value="1"/>
</dbReference>
<comment type="subcellular location">
    <subcellularLocation>
        <location evidence="1">Cytoplasm</location>
        <location evidence="1">Cytoskeleton</location>
    </subcellularLocation>
</comment>
<sequence>MKQNDYQVTSGAKITCAKFGGPNYQLLASGDDQRNINLWKLSKCLPKMVINGHTSGVSELVFSASAEQIYAGTYGGTVHIWDLATKKEVGKLQGHATKCTTLNSDQMNGSSLLVTGSEDTKVKVWDIRTNKCTQTFREHTGVINSCQLSPDSKWVASGGEDGSLKIWDIASGKVLSQFTFPGQAVTCIQYNPQNLALANGSTDKTVKYWDLEQFANINVTPIDTSAITNLTFDEERNSEYLFAASSENIKLWNIETNKLLDCLSIIPKSISDLKIANEEKFLLMSAISNNTISVWYTPLENINFDESIDIIPSSDSIKTSQDQYMMPSSMQQQQPKSNFVKSQQTSEEIERQRQKQLKENPFGQVQQQQQQINYQQQQQQDIQQQQQLQNDQLQRKTSNSFAQQLQQSNSQGDAEMADLSRATYIRAPQDKPLGLELKNFDQDTQAAPQKRDLEIINEIMGQHSTLVGVIQRRISSINVIQNWWGKGNITSAINALNMMNDTSIVMDVLNNTFAENQKVDVLNYENIAQIIPHAINLVNSKYETHILAGLKTTLNILKQWGPNMIQIKTVPVSGGVDLAREERVKKVDVCIEHFMKYFQSKGFQKALKREGEVEEVAQVLHNHLQNLLNKTRRELETD</sequence>
<dbReference type="Gene3D" id="2.130.10.10">
    <property type="entry name" value="YVTN repeat-like/Quinoprotein amine dehydrogenase"/>
    <property type="match status" value="2"/>
</dbReference>
<evidence type="ECO:0000256" key="4">
    <source>
        <dbReference type="ARBA" id="ARBA00022737"/>
    </source>
</evidence>
<evidence type="ECO:0000259" key="8">
    <source>
        <dbReference type="Pfam" id="PF13925"/>
    </source>
</evidence>
<keyword evidence="10" id="KW-1185">Reference proteome</keyword>
<evidence type="ECO:0000256" key="1">
    <source>
        <dbReference type="ARBA" id="ARBA00004245"/>
    </source>
</evidence>
<evidence type="ECO:0000256" key="5">
    <source>
        <dbReference type="ARBA" id="ARBA00023212"/>
    </source>
</evidence>
<dbReference type="SMART" id="SM00320">
    <property type="entry name" value="WD40"/>
    <property type="match status" value="7"/>
</dbReference>